<protein>
    <submittedName>
        <fullName evidence="1">Uncharacterized protein</fullName>
    </submittedName>
</protein>
<comment type="caution">
    <text evidence="1">The sequence shown here is derived from an EMBL/GenBank/DDBJ whole genome shotgun (WGS) entry which is preliminary data.</text>
</comment>
<organism evidence="1 2">
    <name type="scientific">Salix koriyanagi</name>
    <dbReference type="NCBI Taxonomy" id="2511006"/>
    <lineage>
        <taxon>Eukaryota</taxon>
        <taxon>Viridiplantae</taxon>
        <taxon>Streptophyta</taxon>
        <taxon>Embryophyta</taxon>
        <taxon>Tracheophyta</taxon>
        <taxon>Spermatophyta</taxon>
        <taxon>Magnoliopsida</taxon>
        <taxon>eudicotyledons</taxon>
        <taxon>Gunneridae</taxon>
        <taxon>Pentapetalae</taxon>
        <taxon>rosids</taxon>
        <taxon>fabids</taxon>
        <taxon>Malpighiales</taxon>
        <taxon>Salicaceae</taxon>
        <taxon>Saliceae</taxon>
        <taxon>Salix</taxon>
    </lineage>
</organism>
<evidence type="ECO:0000313" key="2">
    <source>
        <dbReference type="Proteomes" id="UP001151752"/>
    </source>
</evidence>
<evidence type="ECO:0000313" key="1">
    <source>
        <dbReference type="EMBL" id="KAJ6745188.1"/>
    </source>
</evidence>
<name>A0A9Q0VBA7_9ROSI</name>
<gene>
    <name evidence="1" type="ORF">OIU74_027974</name>
</gene>
<keyword evidence="2" id="KW-1185">Reference proteome</keyword>
<dbReference type="AlphaFoldDB" id="A0A9Q0VBA7"/>
<accession>A0A9Q0VBA7</accession>
<sequence length="52" mass="5840">MTSLSPKFTHSHGWIRACLRSTLNLSLLSSALYSKLVSKLLLSTMVPDSHYF</sequence>
<dbReference type="EMBL" id="JAPFFM010000009">
    <property type="protein sequence ID" value="KAJ6745188.1"/>
    <property type="molecule type" value="Genomic_DNA"/>
</dbReference>
<reference evidence="1" key="1">
    <citation type="submission" date="2022-11" db="EMBL/GenBank/DDBJ databases">
        <authorList>
            <person name="Hyden B.L."/>
            <person name="Feng K."/>
            <person name="Yates T."/>
            <person name="Jawdy S."/>
            <person name="Smart L.B."/>
            <person name="Muchero W."/>
        </authorList>
    </citation>
    <scope>NUCLEOTIDE SEQUENCE</scope>
    <source>
        <tissue evidence="1">Shoot tip</tissue>
    </source>
</reference>
<proteinExistence type="predicted"/>
<reference evidence="1" key="2">
    <citation type="journal article" date="2023" name="Int. J. Mol. Sci.">
        <title>De Novo Assembly and Annotation of 11 Diverse Shrub Willow (Salix) Genomes Reveals Novel Gene Organization in Sex-Linked Regions.</title>
        <authorList>
            <person name="Hyden B."/>
            <person name="Feng K."/>
            <person name="Yates T.B."/>
            <person name="Jawdy S."/>
            <person name="Cereghino C."/>
            <person name="Smart L.B."/>
            <person name="Muchero W."/>
        </authorList>
    </citation>
    <scope>NUCLEOTIDE SEQUENCE</scope>
    <source>
        <tissue evidence="1">Shoot tip</tissue>
    </source>
</reference>
<dbReference type="Proteomes" id="UP001151752">
    <property type="component" value="Chromosome 6"/>
</dbReference>